<feature type="domain" description="Myb/SANT-like" evidence="1">
    <location>
        <begin position="1"/>
        <end position="89"/>
    </location>
</feature>
<dbReference type="PANTHER" id="PTHR46929">
    <property type="entry name" value="EXPRESSED PROTEIN"/>
    <property type="match status" value="1"/>
</dbReference>
<proteinExistence type="predicted"/>
<keyword evidence="3" id="KW-1185">Reference proteome</keyword>
<comment type="caution">
    <text evidence="2">The sequence shown here is derived from an EMBL/GenBank/DDBJ whole genome shotgun (WGS) entry which is preliminary data.</text>
</comment>
<dbReference type="EMBL" id="JACGCM010001560">
    <property type="protein sequence ID" value="KAF6153488.1"/>
    <property type="molecule type" value="Genomic_DNA"/>
</dbReference>
<dbReference type="AlphaFoldDB" id="A0A7J7MFI1"/>
<sequence>MDDGLIESLVESIKAGEKYGRTWDESVWELAKNDAFKKSRKVVRKSHMKSRFRTLQKELKGFNELFNKSGFGWDYMKNAMTASAACWDELLSDNVRSYSTFLLFNY</sequence>
<accession>A0A7J7MFI1</accession>
<evidence type="ECO:0000313" key="2">
    <source>
        <dbReference type="EMBL" id="KAF6153488.1"/>
    </source>
</evidence>
<protein>
    <recommendedName>
        <fullName evidence="1">Myb/SANT-like domain-containing protein</fullName>
    </recommendedName>
</protein>
<dbReference type="Pfam" id="PF12776">
    <property type="entry name" value="Myb_DNA-bind_3"/>
    <property type="match status" value="1"/>
</dbReference>
<evidence type="ECO:0000259" key="1">
    <source>
        <dbReference type="Pfam" id="PF12776"/>
    </source>
</evidence>
<evidence type="ECO:0000313" key="3">
    <source>
        <dbReference type="Proteomes" id="UP000541444"/>
    </source>
</evidence>
<dbReference type="Proteomes" id="UP000541444">
    <property type="component" value="Unassembled WGS sequence"/>
</dbReference>
<dbReference type="OrthoDB" id="686198at2759"/>
<reference evidence="2 3" key="1">
    <citation type="journal article" date="2020" name="IScience">
        <title>Genome Sequencing of the Endangered Kingdonia uniflora (Circaeasteraceae, Ranunculales) Reveals Potential Mechanisms of Evolutionary Specialization.</title>
        <authorList>
            <person name="Sun Y."/>
            <person name="Deng T."/>
            <person name="Zhang A."/>
            <person name="Moore M.J."/>
            <person name="Landis J.B."/>
            <person name="Lin N."/>
            <person name="Zhang H."/>
            <person name="Zhang X."/>
            <person name="Huang J."/>
            <person name="Zhang X."/>
            <person name="Sun H."/>
            <person name="Wang H."/>
        </authorList>
    </citation>
    <scope>NUCLEOTIDE SEQUENCE [LARGE SCALE GENOMIC DNA]</scope>
    <source>
        <strain evidence="2">TB1705</strain>
        <tissue evidence="2">Leaf</tissue>
    </source>
</reference>
<dbReference type="PANTHER" id="PTHR46929:SF3">
    <property type="entry name" value="MYB_SANT-LIKE DOMAIN-CONTAINING PROTEIN"/>
    <property type="match status" value="1"/>
</dbReference>
<dbReference type="InterPro" id="IPR024752">
    <property type="entry name" value="Myb/SANT-like_dom"/>
</dbReference>
<organism evidence="2 3">
    <name type="scientific">Kingdonia uniflora</name>
    <dbReference type="NCBI Taxonomy" id="39325"/>
    <lineage>
        <taxon>Eukaryota</taxon>
        <taxon>Viridiplantae</taxon>
        <taxon>Streptophyta</taxon>
        <taxon>Embryophyta</taxon>
        <taxon>Tracheophyta</taxon>
        <taxon>Spermatophyta</taxon>
        <taxon>Magnoliopsida</taxon>
        <taxon>Ranunculales</taxon>
        <taxon>Circaeasteraceae</taxon>
        <taxon>Kingdonia</taxon>
    </lineage>
</organism>
<gene>
    <name evidence="2" type="ORF">GIB67_027355</name>
</gene>
<name>A0A7J7MFI1_9MAGN</name>